<keyword evidence="2" id="KW-0238">DNA-binding</keyword>
<evidence type="ECO:0000313" key="7">
    <source>
        <dbReference type="Proteomes" id="UP001165962"/>
    </source>
</evidence>
<dbReference type="PRINTS" id="PR00032">
    <property type="entry name" value="HTHARAC"/>
</dbReference>
<keyword evidence="7" id="KW-1185">Reference proteome</keyword>
<gene>
    <name evidence="6" type="ORF">G9U52_09970</name>
</gene>
<feature type="transmembrane region" description="Helical" evidence="4">
    <location>
        <begin position="291"/>
        <end position="314"/>
    </location>
</feature>
<dbReference type="Proteomes" id="UP001165962">
    <property type="component" value="Unassembled WGS sequence"/>
</dbReference>
<organism evidence="6 7">
    <name type="scientific">Paenibacillus agricola</name>
    <dbReference type="NCBI Taxonomy" id="2716264"/>
    <lineage>
        <taxon>Bacteria</taxon>
        <taxon>Bacillati</taxon>
        <taxon>Bacillota</taxon>
        <taxon>Bacilli</taxon>
        <taxon>Bacillales</taxon>
        <taxon>Paenibacillaceae</taxon>
        <taxon>Paenibacillus</taxon>
    </lineage>
</organism>
<evidence type="ECO:0000259" key="5">
    <source>
        <dbReference type="PROSITE" id="PS01124"/>
    </source>
</evidence>
<evidence type="ECO:0000256" key="2">
    <source>
        <dbReference type="ARBA" id="ARBA00023125"/>
    </source>
</evidence>
<evidence type="ECO:0000313" key="6">
    <source>
        <dbReference type="EMBL" id="NHN30160.1"/>
    </source>
</evidence>
<dbReference type="SMART" id="SM00342">
    <property type="entry name" value="HTH_ARAC"/>
    <property type="match status" value="1"/>
</dbReference>
<feature type="transmembrane region" description="Helical" evidence="4">
    <location>
        <begin position="7"/>
        <end position="31"/>
    </location>
</feature>
<reference evidence="6" key="1">
    <citation type="submission" date="2020-03" db="EMBL/GenBank/DDBJ databases">
        <title>Draft sequencing of Paenibacilllus sp. S3N08.</title>
        <authorList>
            <person name="Kim D.-U."/>
        </authorList>
    </citation>
    <scope>NUCLEOTIDE SEQUENCE</scope>
    <source>
        <strain evidence="6">S3N08</strain>
    </source>
</reference>
<comment type="caution">
    <text evidence="6">The sequence shown here is derived from an EMBL/GenBank/DDBJ whole genome shotgun (WGS) entry which is preliminary data.</text>
</comment>
<dbReference type="Pfam" id="PF12833">
    <property type="entry name" value="HTH_18"/>
    <property type="match status" value="1"/>
</dbReference>
<feature type="domain" description="HTH araC/xylS-type" evidence="5">
    <location>
        <begin position="661"/>
        <end position="759"/>
    </location>
</feature>
<evidence type="ECO:0000256" key="3">
    <source>
        <dbReference type="ARBA" id="ARBA00023163"/>
    </source>
</evidence>
<dbReference type="InterPro" id="IPR018060">
    <property type="entry name" value="HTH_AraC"/>
</dbReference>
<keyword evidence="3" id="KW-0804">Transcription</keyword>
<protein>
    <submittedName>
        <fullName evidence="6">AraC family transcriptional regulator</fullName>
    </submittedName>
</protein>
<evidence type="ECO:0000256" key="1">
    <source>
        <dbReference type="ARBA" id="ARBA00023015"/>
    </source>
</evidence>
<dbReference type="EMBL" id="JAAOIW010000003">
    <property type="protein sequence ID" value="NHN30160.1"/>
    <property type="molecule type" value="Genomic_DNA"/>
</dbReference>
<dbReference type="RefSeq" id="WP_166148890.1">
    <property type="nucleotide sequence ID" value="NZ_JAAOIW010000003.1"/>
</dbReference>
<keyword evidence="1" id="KW-0805">Transcription regulation</keyword>
<keyword evidence="4" id="KW-0812">Transmembrane</keyword>
<name>A0ABX0J418_9BACL</name>
<dbReference type="Gene3D" id="3.30.450.20">
    <property type="entry name" value="PAS domain"/>
    <property type="match status" value="1"/>
</dbReference>
<accession>A0ABX0J418</accession>
<dbReference type="InterPro" id="IPR020449">
    <property type="entry name" value="Tscrpt_reg_AraC-type_HTH"/>
</dbReference>
<keyword evidence="4" id="KW-1133">Transmembrane helix</keyword>
<proteinExistence type="predicted"/>
<evidence type="ECO:0000256" key="4">
    <source>
        <dbReference type="SAM" id="Phobius"/>
    </source>
</evidence>
<dbReference type="Gene3D" id="1.10.10.60">
    <property type="entry name" value="Homeodomain-like"/>
    <property type="match status" value="2"/>
</dbReference>
<keyword evidence="4" id="KW-0472">Membrane</keyword>
<dbReference type="PANTHER" id="PTHR43280">
    <property type="entry name" value="ARAC-FAMILY TRANSCRIPTIONAL REGULATOR"/>
    <property type="match status" value="1"/>
</dbReference>
<sequence>MKTRSKYLVNIFLFSLFLGMTPVLMLGFFSYSKASTEIQKKVNEGNNRILEQTQFRVEQVLKTVDTVTNQFIHSPLTISVMELEMKQERYQDFQQVREGLYKLQAQGLGIFDVFLYNIEKNWLINNSGFFYRIDEESLGLLLAYAQMPVISQWTINREPLLEGGDELSKVQTVNLIKKMPIISSNPYGFLVSKIPIHEIRKLLTKNVMPGTMMVLDADKRIIALDGEDLIGKDTSTKRITELLQSHSEVIGNFEAELGEEKVMISYRQSPYNGWVYVSTVSIEQATRDSKAIGWFTLVTCLTISALTLIIAWLGSRRIYRPVKKLYTSVIAESGEDSLLNKNEFESIELSVRHLMQSKFRMGNQIEGQIKLLKEYFFFKLFQGDLRRKEMEEGLVFYGLPTDFEHSLVLAVEIDTLEGTRYKDQDRNLLLFAIDNIMREIVDERQRIGPVIIHDTVGVLIGSTKSTEDIPFRDGIFELAMQVQQAVRTYLHIKISIGVSRGIRSPMAASAAFKESLEALKYRLQLGQEVILFIEDVQLRSSGSIQYPQETEKELVEAIKSMDAGKARDTLHRFIVEVTENKMGHNQYEISLSLLLSELVRIAQDSGLPWNWIDDKDRSLFSELIHLKTGMEVENWFCDNIIFPVIQSLTEREETQYRRISDDIINIIHTEYDKVLTLDSCAARVNYHPHYVSRVFSREMGTSFADYLSQYRLQKAKEWLQSTDLKIIEIALKLHYTNPQNFIRSFRKIVGMTPGQYRATFR</sequence>
<dbReference type="InterPro" id="IPR009057">
    <property type="entry name" value="Homeodomain-like_sf"/>
</dbReference>
<dbReference type="PANTHER" id="PTHR43280:SF10">
    <property type="entry name" value="REGULATORY PROTEIN POCR"/>
    <property type="match status" value="1"/>
</dbReference>
<dbReference type="PROSITE" id="PS01124">
    <property type="entry name" value="HTH_ARAC_FAMILY_2"/>
    <property type="match status" value="1"/>
</dbReference>
<dbReference type="SUPFAM" id="SSF46689">
    <property type="entry name" value="Homeodomain-like"/>
    <property type="match status" value="2"/>
</dbReference>